<gene>
    <name evidence="1" type="ORF">DNFV4_04641</name>
</gene>
<dbReference type="InterPro" id="IPR011990">
    <property type="entry name" value="TPR-like_helical_dom_sf"/>
</dbReference>
<reference evidence="1" key="1">
    <citation type="submission" date="2022-10" db="EMBL/GenBank/DDBJ databases">
        <authorList>
            <person name="Koch H."/>
        </authorList>
    </citation>
    <scope>NUCLEOTIDE SEQUENCE</scope>
    <source>
        <strain evidence="1">DNF</strain>
    </source>
</reference>
<name>A0AA86N3Z8_9BACT</name>
<sequence length="282" mass="31032">MSLCDSPSLRITLALALLVMPVSGCSPLKKVTDRRALPNSDGSITYDQDRQAFWYDHSIRAYRYGPKSTEKAALQREGIVRDRGGKKVRSEEELIALTNEVQKPHLGAGQTVGAATAIVAGIGALIAEIVILWPCSLAFGVVEGVLAIPFLPLAAHLDSTYTQEAEHAYVQGRHHYEAGSFDSALVSWEYALYVMPSLQAYSDVEFWRGRTFEALNRPDDAALAYATFLSYSESSTPSYFVTGYPNDPSWKWKADQAEAKIAEIHEAGRRGTPPRFSESVNP</sequence>
<dbReference type="AlphaFoldDB" id="A0AA86N3Z8"/>
<organism evidence="1 2">
    <name type="scientific">Nitrospira tepida</name>
    <dbReference type="NCBI Taxonomy" id="2973512"/>
    <lineage>
        <taxon>Bacteria</taxon>
        <taxon>Pseudomonadati</taxon>
        <taxon>Nitrospirota</taxon>
        <taxon>Nitrospiria</taxon>
        <taxon>Nitrospirales</taxon>
        <taxon>Nitrospiraceae</taxon>
        <taxon>Nitrospira</taxon>
    </lineage>
</organism>
<evidence type="ECO:0000313" key="1">
    <source>
        <dbReference type="EMBL" id="CAI4034197.1"/>
    </source>
</evidence>
<keyword evidence="2" id="KW-1185">Reference proteome</keyword>
<evidence type="ECO:0000313" key="2">
    <source>
        <dbReference type="Proteomes" id="UP001179121"/>
    </source>
</evidence>
<proteinExistence type="predicted"/>
<dbReference type="EMBL" id="OX365700">
    <property type="protein sequence ID" value="CAI4034197.1"/>
    <property type="molecule type" value="Genomic_DNA"/>
</dbReference>
<protein>
    <submittedName>
        <fullName evidence="1">Uncharacterized protein</fullName>
    </submittedName>
</protein>
<dbReference type="SUPFAM" id="SSF48452">
    <property type="entry name" value="TPR-like"/>
    <property type="match status" value="1"/>
</dbReference>
<accession>A0AA86N3Z8</accession>
<dbReference type="Proteomes" id="UP001179121">
    <property type="component" value="Chromosome"/>
</dbReference>
<dbReference type="Gene3D" id="1.25.40.10">
    <property type="entry name" value="Tetratricopeptide repeat domain"/>
    <property type="match status" value="1"/>
</dbReference>
<dbReference type="KEGG" id="nti:DNFV4_04641"/>